<dbReference type="SUPFAM" id="SSF55166">
    <property type="entry name" value="Hedgehog/DD-peptidase"/>
    <property type="match status" value="1"/>
</dbReference>
<feature type="active site" description="Proton donor/acceptor" evidence="9">
    <location>
        <position position="209"/>
    </location>
</feature>
<comment type="function">
    <text evidence="9">Catalyzes hydrolysis of the D-alanyl-D-alanine dipeptide.</text>
</comment>
<keyword evidence="8" id="KW-0961">Cell wall biogenesis/degradation</keyword>
<sequence>MVRKIPLIIITFFLVFWSSNLWAEPAYSQPLIAQTPPPNLITDYSQVSSANRLVDIQSVNRNIRLDIRYATANNFLNRTLYPVPRCLLRLPFAQRLSEVQKDLETMGLGLMVYDCYRPWSVTWQMWQILPDSRYVGNPARGSRHNRGAAVDLTLVDLRTGQPLEMPTDYDDFTEKAWRDYTGNEPQVRRNSNLLELKMKQYGFEPLMTEWWHFDAQGWERYGLLNVSLDRVP</sequence>
<accession>A0A5M3T5R2</accession>
<proteinExistence type="inferred from homology"/>
<keyword evidence="2 9" id="KW-0645">Protease</keyword>
<gene>
    <name evidence="10" type="ORF">NIES46_12790</name>
</gene>
<dbReference type="GeneID" id="301682172"/>
<dbReference type="HAMAP" id="MF_01924">
    <property type="entry name" value="A_A_dipeptidase"/>
    <property type="match status" value="1"/>
</dbReference>
<evidence type="ECO:0000256" key="1">
    <source>
        <dbReference type="ARBA" id="ARBA00001362"/>
    </source>
</evidence>
<dbReference type="Pfam" id="PF01427">
    <property type="entry name" value="Peptidase_M15"/>
    <property type="match status" value="1"/>
</dbReference>
<keyword evidence="7 9" id="KW-0482">Metalloprotease</keyword>
<dbReference type="Proteomes" id="UP000326169">
    <property type="component" value="Unassembled WGS sequence"/>
</dbReference>
<comment type="catalytic activity">
    <reaction evidence="1 9">
        <text>D-alanyl-D-alanine + H2O = 2 D-alanine</text>
        <dbReference type="Rhea" id="RHEA:20661"/>
        <dbReference type="ChEBI" id="CHEBI:15377"/>
        <dbReference type="ChEBI" id="CHEBI:57416"/>
        <dbReference type="ChEBI" id="CHEBI:57822"/>
        <dbReference type="EC" id="3.4.13.22"/>
    </reaction>
</comment>
<dbReference type="InterPro" id="IPR009045">
    <property type="entry name" value="Zn_M74/Hedgehog-like"/>
</dbReference>
<keyword evidence="5 9" id="KW-0862">Zinc</keyword>
<dbReference type="EC" id="3.4.13.22" evidence="9"/>
<reference evidence="10 11" key="1">
    <citation type="journal article" date="2019" name="J Genomics">
        <title>The Draft Genome of a Hydrogen-producing Cyanobacterium, Arthrospira platensis NIES-46.</title>
        <authorList>
            <person name="Suzuki S."/>
            <person name="Yamaguchi H."/>
            <person name="Kawachi M."/>
        </authorList>
    </citation>
    <scope>NUCLEOTIDE SEQUENCE [LARGE SCALE GENOMIC DNA]</scope>
    <source>
        <strain evidence="10 11">NIES-46</strain>
    </source>
</reference>
<dbReference type="InterPro" id="IPR000755">
    <property type="entry name" value="A_A_dipeptidase"/>
</dbReference>
<evidence type="ECO:0000313" key="10">
    <source>
        <dbReference type="EMBL" id="GCE93230.1"/>
    </source>
</evidence>
<evidence type="ECO:0000256" key="8">
    <source>
        <dbReference type="ARBA" id="ARBA00023316"/>
    </source>
</evidence>
<evidence type="ECO:0000256" key="3">
    <source>
        <dbReference type="ARBA" id="ARBA00022723"/>
    </source>
</evidence>
<keyword evidence="6 9" id="KW-0224">Dipeptidase</keyword>
<evidence type="ECO:0000256" key="7">
    <source>
        <dbReference type="ARBA" id="ARBA00023049"/>
    </source>
</evidence>
<feature type="binding site" evidence="9">
    <location>
        <position position="144"/>
    </location>
    <ligand>
        <name>Zn(2+)</name>
        <dbReference type="ChEBI" id="CHEBI:29105"/>
        <note>catalytic</note>
    </ligand>
</feature>
<evidence type="ECO:0000256" key="2">
    <source>
        <dbReference type="ARBA" id="ARBA00022670"/>
    </source>
</evidence>
<comment type="cofactor">
    <cofactor evidence="9">
        <name>Zn(2+)</name>
        <dbReference type="ChEBI" id="CHEBI:29105"/>
    </cofactor>
    <text evidence="9">Binds 1 zinc ion per subunit.</text>
</comment>
<dbReference type="Gene3D" id="3.30.1380.10">
    <property type="match status" value="1"/>
</dbReference>
<organism evidence="10 11">
    <name type="scientific">Limnospira platensis NIES-46</name>
    <dbReference type="NCBI Taxonomy" id="1236695"/>
    <lineage>
        <taxon>Bacteria</taxon>
        <taxon>Bacillati</taxon>
        <taxon>Cyanobacteriota</taxon>
        <taxon>Cyanophyceae</taxon>
        <taxon>Oscillatoriophycideae</taxon>
        <taxon>Oscillatoriales</taxon>
        <taxon>Sirenicapillariaceae</taxon>
        <taxon>Limnospira</taxon>
    </lineage>
</organism>
<dbReference type="EMBL" id="BIMW01000066">
    <property type="protein sequence ID" value="GCE93230.1"/>
    <property type="molecule type" value="Genomic_DNA"/>
</dbReference>
<feature type="site" description="Transition state stabilizer" evidence="9">
    <location>
        <position position="117"/>
    </location>
</feature>
<feature type="binding site" evidence="9">
    <location>
        <position position="151"/>
    </location>
    <ligand>
        <name>Zn(2+)</name>
        <dbReference type="ChEBI" id="CHEBI:29105"/>
        <note>catalytic</note>
    </ligand>
</feature>
<name>A0A5M3T5R2_LIMPL</name>
<dbReference type="PANTHER" id="PTHR43126">
    <property type="entry name" value="D-ALANYL-D-ALANINE DIPEPTIDASE"/>
    <property type="match status" value="1"/>
</dbReference>
<comment type="similarity">
    <text evidence="9">Belongs to the peptidase M15D family.</text>
</comment>
<keyword evidence="11" id="KW-1185">Reference proteome</keyword>
<dbReference type="RefSeq" id="WP_006619057.1">
    <property type="nucleotide sequence ID" value="NZ_BIMW01000066.1"/>
</dbReference>
<evidence type="ECO:0000256" key="9">
    <source>
        <dbReference type="HAMAP-Rule" id="MF_01924"/>
    </source>
</evidence>
<keyword evidence="4 9" id="KW-0378">Hydrolase</keyword>
<protein>
    <recommendedName>
        <fullName evidence="9">D-alanyl-D-alanine dipeptidase</fullName>
        <shortName evidence="9">D-Ala-D-Ala dipeptidase</shortName>
        <ecNumber evidence="9">3.4.13.22</ecNumber>
    </recommendedName>
</protein>
<evidence type="ECO:0000256" key="6">
    <source>
        <dbReference type="ARBA" id="ARBA00022997"/>
    </source>
</evidence>
<dbReference type="CDD" id="cd14840">
    <property type="entry name" value="D-Ala-D-Ala_dipeptidase_Aad"/>
    <property type="match status" value="1"/>
</dbReference>
<evidence type="ECO:0000313" key="11">
    <source>
        <dbReference type="Proteomes" id="UP000326169"/>
    </source>
</evidence>
<comment type="caution">
    <text evidence="10">The sequence shown here is derived from an EMBL/GenBank/DDBJ whole genome shotgun (WGS) entry which is preliminary data.</text>
</comment>
<feature type="binding site" evidence="9">
    <location>
        <position position="212"/>
    </location>
    <ligand>
        <name>Zn(2+)</name>
        <dbReference type="ChEBI" id="CHEBI:29105"/>
        <note>catalytic</note>
    </ligand>
</feature>
<evidence type="ECO:0000256" key="5">
    <source>
        <dbReference type="ARBA" id="ARBA00022833"/>
    </source>
</evidence>
<dbReference type="PANTHER" id="PTHR43126:SF1">
    <property type="entry name" value="D-ALANYL-D-ALANINE DIPEPTIDASE"/>
    <property type="match status" value="1"/>
</dbReference>
<keyword evidence="3 9" id="KW-0479">Metal-binding</keyword>
<evidence type="ECO:0000256" key="4">
    <source>
        <dbReference type="ARBA" id="ARBA00022801"/>
    </source>
</evidence>